<organism evidence="2 3">
    <name type="scientific">Tannerella forsythia</name>
    <name type="common">Bacteroides forsythus</name>
    <dbReference type="NCBI Taxonomy" id="28112"/>
    <lineage>
        <taxon>Bacteria</taxon>
        <taxon>Pseudomonadati</taxon>
        <taxon>Bacteroidota</taxon>
        <taxon>Bacteroidia</taxon>
        <taxon>Bacteroidales</taxon>
        <taxon>Tannerellaceae</taxon>
        <taxon>Tannerella</taxon>
    </lineage>
</organism>
<dbReference type="EMBL" id="NSLJ01000009">
    <property type="protein sequence ID" value="PDP44198.1"/>
    <property type="molecule type" value="Genomic_DNA"/>
</dbReference>
<keyword evidence="2" id="KW-0808">Transferase</keyword>
<sequence length="206" mass="22128">MKKNIMVGGGGHALSILEMCDESDFIGYADVRNIKSMSIPYLGTDKEVLSMYPPSHYNIVLGCVYNEQDVSLKLRKALLLKYAAYDSPVITSSSAIVTKNSIIDNGSVVFEQAVINRTHIGKYCVVNTGTIIEHNCNLGDNVFTGSGALICGNCTIGNNVFIGSGAIIRDGICIANNVIVGMGSIVTKSIFEAGIYYGNPVRKMRS</sequence>
<comment type="caution">
    <text evidence="2">The sequence shown here is derived from an EMBL/GenBank/DDBJ whole genome shotgun (WGS) entry which is preliminary data.</text>
</comment>
<accession>A0A2A6E8A7</accession>
<dbReference type="RefSeq" id="WP_060827575.1">
    <property type="nucleotide sequence ID" value="NZ_CAJPTF010000004.1"/>
</dbReference>
<dbReference type="GO" id="GO:0016740">
    <property type="term" value="F:transferase activity"/>
    <property type="evidence" value="ECO:0007669"/>
    <property type="project" value="UniProtKB-KW"/>
</dbReference>
<protein>
    <submittedName>
        <fullName evidence="2">Transferase</fullName>
    </submittedName>
</protein>
<dbReference type="PANTHER" id="PTHR43300:SF7">
    <property type="entry name" value="UDP-N-ACETYLBACILLOSAMINE N-ACETYLTRANSFERASE"/>
    <property type="match status" value="1"/>
</dbReference>
<dbReference type="PANTHER" id="PTHR43300">
    <property type="entry name" value="ACETYLTRANSFERASE"/>
    <property type="match status" value="1"/>
</dbReference>
<gene>
    <name evidence="2" type="ORF">CLI86_04930</name>
</gene>
<dbReference type="SUPFAM" id="SSF51161">
    <property type="entry name" value="Trimeric LpxA-like enzymes"/>
    <property type="match status" value="1"/>
</dbReference>
<dbReference type="AlphaFoldDB" id="A0A2A6E8A7"/>
<dbReference type="InterPro" id="IPR001451">
    <property type="entry name" value="Hexapep"/>
</dbReference>
<dbReference type="Proteomes" id="UP000219259">
    <property type="component" value="Unassembled WGS sequence"/>
</dbReference>
<evidence type="ECO:0000313" key="2">
    <source>
        <dbReference type="EMBL" id="PDP44198.1"/>
    </source>
</evidence>
<dbReference type="Gene3D" id="2.160.10.10">
    <property type="entry name" value="Hexapeptide repeat proteins"/>
    <property type="match status" value="1"/>
</dbReference>
<proteinExistence type="inferred from homology"/>
<reference evidence="2 3" key="1">
    <citation type="submission" date="2017-09" db="EMBL/GenBank/DDBJ databases">
        <title>Phase variable restriction modification systems are present in the genome sequences of periodontal pathogens Prevotella intermedia, Tannerella forsythia and Porphyromonas gingivalis.</title>
        <authorList>
            <person name="Haigh R.D."/>
            <person name="Crawford L."/>
            <person name="Ralph J."/>
            <person name="Wanford J."/>
            <person name="Vartoukian S.R."/>
            <person name="Hijazib K."/>
            <person name="Wade W."/>
            <person name="Oggioni M.R."/>
        </authorList>
    </citation>
    <scope>NUCLEOTIDE SEQUENCE [LARGE SCALE GENOMIC DNA]</scope>
    <source>
        <strain evidence="2 3">WW11663</strain>
    </source>
</reference>
<evidence type="ECO:0000256" key="1">
    <source>
        <dbReference type="ARBA" id="ARBA00007274"/>
    </source>
</evidence>
<evidence type="ECO:0000313" key="3">
    <source>
        <dbReference type="Proteomes" id="UP000219259"/>
    </source>
</evidence>
<comment type="similarity">
    <text evidence="1">Belongs to the transferase hexapeptide repeat family.</text>
</comment>
<dbReference type="InterPro" id="IPR050179">
    <property type="entry name" value="Trans_hexapeptide_repeat"/>
</dbReference>
<dbReference type="InterPro" id="IPR011004">
    <property type="entry name" value="Trimer_LpxA-like_sf"/>
</dbReference>
<dbReference type="Pfam" id="PF00132">
    <property type="entry name" value="Hexapep"/>
    <property type="match status" value="1"/>
</dbReference>
<name>A0A2A6E8A7_TANFO</name>